<dbReference type="Gene3D" id="1.10.530.10">
    <property type="match status" value="1"/>
</dbReference>
<name>A0ABV5H4Z2_9FLAO</name>
<comment type="caution">
    <text evidence="1">The sequence shown here is derived from an EMBL/GenBank/DDBJ whole genome shotgun (WGS) entry which is preliminary data.</text>
</comment>
<proteinExistence type="predicted"/>
<reference evidence="1 2" key="1">
    <citation type="submission" date="2024-09" db="EMBL/GenBank/DDBJ databases">
        <authorList>
            <person name="Sun Q."/>
            <person name="Mori K."/>
        </authorList>
    </citation>
    <scope>NUCLEOTIDE SEQUENCE [LARGE SCALE GENOMIC DNA]</scope>
    <source>
        <strain evidence="1 2">CECT 8300</strain>
    </source>
</reference>
<dbReference type="EMBL" id="JBHMFA010000017">
    <property type="protein sequence ID" value="MFB9106541.1"/>
    <property type="molecule type" value="Genomic_DNA"/>
</dbReference>
<dbReference type="InterPro" id="IPR023346">
    <property type="entry name" value="Lysozyme-like_dom_sf"/>
</dbReference>
<protein>
    <recommendedName>
        <fullName evidence="3">Transglycosylase SLT domain-containing protein</fullName>
    </recommendedName>
</protein>
<evidence type="ECO:0000313" key="2">
    <source>
        <dbReference type="Proteomes" id="UP001589590"/>
    </source>
</evidence>
<evidence type="ECO:0000313" key="1">
    <source>
        <dbReference type="EMBL" id="MFB9106541.1"/>
    </source>
</evidence>
<evidence type="ECO:0008006" key="3">
    <source>
        <dbReference type="Google" id="ProtNLM"/>
    </source>
</evidence>
<dbReference type="Proteomes" id="UP001589590">
    <property type="component" value="Unassembled WGS sequence"/>
</dbReference>
<accession>A0ABV5H4Z2</accession>
<dbReference type="RefSeq" id="WP_290270595.1">
    <property type="nucleotide sequence ID" value="NZ_JAUFQP010000010.1"/>
</dbReference>
<keyword evidence="2" id="KW-1185">Reference proteome</keyword>
<gene>
    <name evidence="1" type="ORF">ACFFU1_16655</name>
</gene>
<dbReference type="SUPFAM" id="SSF53955">
    <property type="entry name" value="Lysozyme-like"/>
    <property type="match status" value="1"/>
</dbReference>
<organism evidence="1 2">
    <name type="scientific">Algibacter miyuki</name>
    <dbReference type="NCBI Taxonomy" id="1306933"/>
    <lineage>
        <taxon>Bacteria</taxon>
        <taxon>Pseudomonadati</taxon>
        <taxon>Bacteroidota</taxon>
        <taxon>Flavobacteriia</taxon>
        <taxon>Flavobacteriales</taxon>
        <taxon>Flavobacteriaceae</taxon>
        <taxon>Algibacter</taxon>
    </lineage>
</organism>
<sequence>MLNRKTFFQLYRDRLDKNKKISQQEVDALDLFLDMFESEKDYFTIPQWAYVFATVFHETAFTFEPVREAFHLSEAWRKNNLRYYPWYGRGYVQTTWEENYRKDEERTGIPFTKNPDLALVPRNAFCTMLYNMKHGVYTGKRLDYYINNDRKSYLYARYVINGKDKRFTIASYAETFEFILTKSM</sequence>